<proteinExistence type="predicted"/>
<keyword evidence="1" id="KW-1133">Transmembrane helix</keyword>
<dbReference type="Gene3D" id="3.30.700.10">
    <property type="entry name" value="Glycoprotein, Type 4 Pilin"/>
    <property type="match status" value="1"/>
</dbReference>
<dbReference type="InterPro" id="IPR045584">
    <property type="entry name" value="Pilin-like"/>
</dbReference>
<feature type="transmembrane region" description="Helical" evidence="1">
    <location>
        <begin position="7"/>
        <end position="29"/>
    </location>
</feature>
<name>A0A2H5XEL3_9BACT</name>
<dbReference type="PANTHER" id="PTHR30093">
    <property type="entry name" value="GENERAL SECRETION PATHWAY PROTEIN G"/>
    <property type="match status" value="1"/>
</dbReference>
<dbReference type="Proteomes" id="UP000236173">
    <property type="component" value="Unassembled WGS sequence"/>
</dbReference>
<accession>A0A2H5XEL3</accession>
<evidence type="ECO:0000313" key="3">
    <source>
        <dbReference type="EMBL" id="GBC99612.1"/>
    </source>
</evidence>
<dbReference type="PANTHER" id="PTHR30093:SF2">
    <property type="entry name" value="TYPE II SECRETION SYSTEM PROTEIN H"/>
    <property type="match status" value="1"/>
</dbReference>
<dbReference type="InterPro" id="IPR011453">
    <property type="entry name" value="DUF1559"/>
</dbReference>
<keyword evidence="1" id="KW-0472">Membrane</keyword>
<protein>
    <recommendedName>
        <fullName evidence="2">DUF1559 domain-containing protein</fullName>
    </recommendedName>
</protein>
<organism evidence="3 4">
    <name type="scientific">Candidatus Fervidibacter japonicus</name>
    <dbReference type="NCBI Taxonomy" id="2035412"/>
    <lineage>
        <taxon>Bacteria</taxon>
        <taxon>Candidatus Fervidibacterota</taxon>
        <taxon>Candidatus Fervidibacter</taxon>
    </lineage>
</organism>
<dbReference type="AlphaFoldDB" id="A0A2H5XEL3"/>
<dbReference type="SUPFAM" id="SSF54523">
    <property type="entry name" value="Pili subunits"/>
    <property type="match status" value="1"/>
</dbReference>
<feature type="domain" description="DUF1559" evidence="2">
    <location>
        <begin position="30"/>
        <end position="69"/>
    </location>
</feature>
<keyword evidence="1" id="KW-0812">Transmembrane</keyword>
<comment type="caution">
    <text evidence="3">The sequence shown here is derived from an EMBL/GenBank/DDBJ whole genome shotgun (WGS) entry which is preliminary data.</text>
</comment>
<reference evidence="4" key="1">
    <citation type="submission" date="2017-09" db="EMBL/GenBank/DDBJ databases">
        <title>Metaegenomics of thermophilic ammonia-oxidizing enrichment culture.</title>
        <authorList>
            <person name="Kato S."/>
            <person name="Suzuki K."/>
        </authorList>
    </citation>
    <scope>NUCLEOTIDE SEQUENCE [LARGE SCALE GENOMIC DNA]</scope>
</reference>
<sequence length="264" mass="28124">MRRALTLTELLTVIGVLATLAGILLPALWHAREKSRQAACLSNLRQITVAVLEYAHDWDDVLPFSAYQARDGLARPCLVTVSSALRSLQGTPLPSCPTEPQAFHTDGFLRAVGLTGGECNAAGGGSYALNTAVFVPGDAPLLGWRGQRPLRLGDLPMPSVTASVYDGNVAFGSGCGFARLSPALQGRHHEAVNIGFMDGHARSWRSRPSGCSTRNINGDPLAEECLAVVSPYQRRCFAKAPSPCPHDLTGVPERDQQGDCVIVP</sequence>
<evidence type="ECO:0000259" key="2">
    <source>
        <dbReference type="Pfam" id="PF07596"/>
    </source>
</evidence>
<evidence type="ECO:0000313" key="4">
    <source>
        <dbReference type="Proteomes" id="UP000236173"/>
    </source>
</evidence>
<gene>
    <name evidence="3" type="ORF">HRbin17_02141</name>
</gene>
<dbReference type="Pfam" id="PF07596">
    <property type="entry name" value="SBP_bac_10"/>
    <property type="match status" value="1"/>
</dbReference>
<dbReference type="EMBL" id="BEHT01000032">
    <property type="protein sequence ID" value="GBC99612.1"/>
    <property type="molecule type" value="Genomic_DNA"/>
</dbReference>
<evidence type="ECO:0000256" key="1">
    <source>
        <dbReference type="SAM" id="Phobius"/>
    </source>
</evidence>